<name>A0AAE0ALT0_9ROSI</name>
<dbReference type="GO" id="GO:0003723">
    <property type="term" value="F:RNA binding"/>
    <property type="evidence" value="ECO:0007669"/>
    <property type="project" value="InterPro"/>
</dbReference>
<feature type="domain" description="DYW" evidence="4">
    <location>
        <begin position="145"/>
        <end position="194"/>
    </location>
</feature>
<proteinExistence type="inferred from homology"/>
<feature type="repeat" description="PPR" evidence="3">
    <location>
        <begin position="95"/>
        <end position="129"/>
    </location>
</feature>
<organism evidence="5 6">
    <name type="scientific">Dipteronia sinensis</name>
    <dbReference type="NCBI Taxonomy" id="43782"/>
    <lineage>
        <taxon>Eukaryota</taxon>
        <taxon>Viridiplantae</taxon>
        <taxon>Streptophyta</taxon>
        <taxon>Embryophyta</taxon>
        <taxon>Tracheophyta</taxon>
        <taxon>Spermatophyta</taxon>
        <taxon>Magnoliopsida</taxon>
        <taxon>eudicotyledons</taxon>
        <taxon>Gunneridae</taxon>
        <taxon>Pentapetalae</taxon>
        <taxon>rosids</taxon>
        <taxon>malvids</taxon>
        <taxon>Sapindales</taxon>
        <taxon>Sapindaceae</taxon>
        <taxon>Hippocastanoideae</taxon>
        <taxon>Acereae</taxon>
        <taxon>Dipteronia</taxon>
    </lineage>
</organism>
<dbReference type="InterPro" id="IPR046960">
    <property type="entry name" value="PPR_At4g14850-like_plant"/>
</dbReference>
<evidence type="ECO:0000256" key="1">
    <source>
        <dbReference type="ARBA" id="ARBA00006643"/>
    </source>
</evidence>
<dbReference type="GO" id="GO:0009451">
    <property type="term" value="P:RNA modification"/>
    <property type="evidence" value="ECO:0007669"/>
    <property type="project" value="InterPro"/>
</dbReference>
<dbReference type="PANTHER" id="PTHR47926:SF373">
    <property type="entry name" value="TETRATRICOPEPTIDE-LIKE HELICAL DOMAIN SUPERFAMILY, DYW DOMAIN-CONTAINING PROTEIN"/>
    <property type="match status" value="1"/>
</dbReference>
<protein>
    <recommendedName>
        <fullName evidence="4">DYW domain-containing protein</fullName>
    </recommendedName>
</protein>
<dbReference type="PROSITE" id="PS51375">
    <property type="entry name" value="PPR"/>
    <property type="match status" value="1"/>
</dbReference>
<dbReference type="InterPro" id="IPR032867">
    <property type="entry name" value="DYW_dom"/>
</dbReference>
<keyword evidence="6" id="KW-1185">Reference proteome</keyword>
<keyword evidence="2" id="KW-0677">Repeat</keyword>
<dbReference type="EMBL" id="JANJYJ010000004">
    <property type="protein sequence ID" value="KAK3219784.1"/>
    <property type="molecule type" value="Genomic_DNA"/>
</dbReference>
<comment type="caution">
    <text evidence="5">The sequence shown here is derived from an EMBL/GenBank/DDBJ whole genome shotgun (WGS) entry which is preliminary data.</text>
</comment>
<dbReference type="AlphaFoldDB" id="A0AAE0ALT0"/>
<evidence type="ECO:0000256" key="2">
    <source>
        <dbReference type="ARBA" id="ARBA00022737"/>
    </source>
</evidence>
<gene>
    <name evidence="5" type="ORF">Dsin_013754</name>
</gene>
<dbReference type="NCBIfam" id="TIGR00756">
    <property type="entry name" value="PPR"/>
    <property type="match status" value="1"/>
</dbReference>
<dbReference type="Pfam" id="PF14432">
    <property type="entry name" value="DYW_deaminase"/>
    <property type="match status" value="1"/>
</dbReference>
<evidence type="ECO:0000259" key="4">
    <source>
        <dbReference type="Pfam" id="PF14432"/>
    </source>
</evidence>
<dbReference type="Gene3D" id="1.25.40.10">
    <property type="entry name" value="Tetratricopeptide repeat domain"/>
    <property type="match status" value="1"/>
</dbReference>
<dbReference type="Proteomes" id="UP001281410">
    <property type="component" value="Unassembled WGS sequence"/>
</dbReference>
<dbReference type="Pfam" id="PF13041">
    <property type="entry name" value="PPR_2"/>
    <property type="match status" value="1"/>
</dbReference>
<dbReference type="PANTHER" id="PTHR47926">
    <property type="entry name" value="PENTATRICOPEPTIDE REPEAT-CONTAINING PROTEIN"/>
    <property type="match status" value="1"/>
</dbReference>
<dbReference type="InterPro" id="IPR011990">
    <property type="entry name" value="TPR-like_helical_dom_sf"/>
</dbReference>
<evidence type="ECO:0000313" key="5">
    <source>
        <dbReference type="EMBL" id="KAK3219784.1"/>
    </source>
</evidence>
<accession>A0AAE0ALT0</accession>
<comment type="similarity">
    <text evidence="1">Belongs to the PPR family. PCMP-H subfamily.</text>
</comment>
<dbReference type="GO" id="GO:0008270">
    <property type="term" value="F:zinc ion binding"/>
    <property type="evidence" value="ECO:0007669"/>
    <property type="project" value="InterPro"/>
</dbReference>
<evidence type="ECO:0000256" key="3">
    <source>
        <dbReference type="PROSITE-ProRule" id="PRU00708"/>
    </source>
</evidence>
<dbReference type="InterPro" id="IPR002885">
    <property type="entry name" value="PPR_rpt"/>
</dbReference>
<evidence type="ECO:0000313" key="6">
    <source>
        <dbReference type="Proteomes" id="UP001281410"/>
    </source>
</evidence>
<reference evidence="5" key="1">
    <citation type="journal article" date="2023" name="Plant J.">
        <title>Genome sequences and population genomics provide insights into the demographic history, inbreeding, and mutation load of two 'living fossil' tree species of Dipteronia.</title>
        <authorList>
            <person name="Feng Y."/>
            <person name="Comes H.P."/>
            <person name="Chen J."/>
            <person name="Zhu S."/>
            <person name="Lu R."/>
            <person name="Zhang X."/>
            <person name="Li P."/>
            <person name="Qiu J."/>
            <person name="Olsen K.M."/>
            <person name="Qiu Y."/>
        </authorList>
    </citation>
    <scope>NUCLEOTIDE SEQUENCE</scope>
    <source>
        <strain evidence="5">NBL</strain>
    </source>
</reference>
<sequence>MKAVTLLSRHFSTVKQIQTLLSPIRNNTVLTEDSCFQILDLYPDIKTLKKLHAKIIIDPELHPNPSIAIKLMRAYAARGETGVTRHVFDEITEKNVVFFNVMIRSYANNHLFRDALLVFKTMSSCGFEPDNYTYPCLLKACSGLNSLRVGLQIHGAVVKVGHDSNLFIGNGLVSMDTNRFHHFENGVCSCGDYW</sequence>